<dbReference type="Pfam" id="PF01300">
    <property type="entry name" value="Sua5_yciO_yrdC"/>
    <property type="match status" value="1"/>
</dbReference>
<accession>A0AAE2YSI2</accession>
<dbReference type="InterPro" id="IPR017945">
    <property type="entry name" value="DHBP_synth_RibB-like_a/b_dom"/>
</dbReference>
<dbReference type="RefSeq" id="WP_226826876.1">
    <property type="nucleotide sequence ID" value="NZ_JAAXYO010000196.1"/>
</dbReference>
<dbReference type="NCBIfam" id="TIGR00057">
    <property type="entry name" value="L-threonylcarbamoyladenylate synthase"/>
    <property type="match status" value="1"/>
</dbReference>
<protein>
    <submittedName>
        <fullName evidence="2">Threonylcarbamoyl-AMP synthase</fullName>
    </submittedName>
</protein>
<dbReference type="PANTHER" id="PTHR42828">
    <property type="entry name" value="DHBP SYNTHASE RIBB-LIKE ALPHA/BETA DOMAIN-CONTAINING PROTEIN"/>
    <property type="match status" value="1"/>
</dbReference>
<evidence type="ECO:0000313" key="2">
    <source>
        <dbReference type="EMBL" id="MBU2789343.1"/>
    </source>
</evidence>
<evidence type="ECO:0000259" key="1">
    <source>
        <dbReference type="PROSITE" id="PS51163"/>
    </source>
</evidence>
<dbReference type="InterPro" id="IPR052532">
    <property type="entry name" value="SUA5_domain"/>
</dbReference>
<organism evidence="2 3">
    <name type="scientific">Igneacidithiobacillus copahuensis</name>
    <dbReference type="NCBI Taxonomy" id="2724909"/>
    <lineage>
        <taxon>Bacteria</taxon>
        <taxon>Pseudomonadati</taxon>
        <taxon>Pseudomonadota</taxon>
        <taxon>Acidithiobacillia</taxon>
        <taxon>Acidithiobacillales</taxon>
        <taxon>Acidithiobacillaceae</taxon>
        <taxon>Igneacidithiobacillus</taxon>
    </lineage>
</organism>
<proteinExistence type="predicted"/>
<dbReference type="AlphaFoldDB" id="A0AAE2YSI2"/>
<dbReference type="Gene3D" id="3.90.870.10">
    <property type="entry name" value="DHBP synthase"/>
    <property type="match status" value="1"/>
</dbReference>
<name>A0AAE2YSI2_9PROT</name>
<keyword evidence="3" id="KW-1185">Reference proteome</keyword>
<feature type="domain" description="YrdC-like" evidence="1">
    <location>
        <begin position="32"/>
        <end position="218"/>
    </location>
</feature>
<reference evidence="2" key="1">
    <citation type="journal article" date="2021" name="ISME J.">
        <title>Genomic evolution of the class Acidithiobacillia: deep-branching Proteobacteria living in extreme acidic conditions.</title>
        <authorList>
            <person name="Moya-Beltran A."/>
            <person name="Beard S."/>
            <person name="Rojas-Villalobos C."/>
            <person name="Issotta F."/>
            <person name="Gallardo Y."/>
            <person name="Ulloa R."/>
            <person name="Giaveno A."/>
            <person name="Degli Esposti M."/>
            <person name="Johnson D.B."/>
            <person name="Quatrini R."/>
        </authorList>
    </citation>
    <scope>NUCLEOTIDE SEQUENCE</scope>
    <source>
        <strain evidence="2">VAN18-1</strain>
    </source>
</reference>
<dbReference type="PANTHER" id="PTHR42828:SF3">
    <property type="entry name" value="THREONYLCARBAMOYL-AMP SYNTHASE"/>
    <property type="match status" value="1"/>
</dbReference>
<gene>
    <name evidence="2" type="ORF">HFQ13_14225</name>
</gene>
<dbReference type="EMBL" id="JAAXYO010000196">
    <property type="protein sequence ID" value="MBU2789343.1"/>
    <property type="molecule type" value="Genomic_DNA"/>
</dbReference>
<dbReference type="SUPFAM" id="SSF55821">
    <property type="entry name" value="YrdC/RibB"/>
    <property type="match status" value="1"/>
</dbReference>
<dbReference type="GO" id="GO:0003725">
    <property type="term" value="F:double-stranded RNA binding"/>
    <property type="evidence" value="ECO:0007669"/>
    <property type="project" value="InterPro"/>
</dbReference>
<evidence type="ECO:0000313" key="3">
    <source>
        <dbReference type="Proteomes" id="UP001197378"/>
    </source>
</evidence>
<dbReference type="PROSITE" id="PS51163">
    <property type="entry name" value="YRDC"/>
    <property type="match status" value="1"/>
</dbReference>
<dbReference type="InterPro" id="IPR006070">
    <property type="entry name" value="Sua5-like_dom"/>
</dbReference>
<comment type="caution">
    <text evidence="2">The sequence shown here is derived from an EMBL/GenBank/DDBJ whole genome shotgun (WGS) entry which is preliminary data.</text>
</comment>
<sequence>MLYLVYHAAVFSLPIENSLTLILDVHPQTPQARLLRQAAEQARAGGLLVYPTDTCYALGCCMSAKAAQERLRQIRQLDVHHDLSLLFSSISQLTEYAKLDDRNFAILKRVLPGPFTFILPATHDVPRRLADPRRRSIGVRVPDAPVVQGLLGELGEPLMSSTLQLPGDSLPLHEVHEITDRIGNRVDVLLRAEDGKTQCSTVIDLSEWPPRLLRRGLGDPDSLGIELADTGNPIAEEV</sequence>
<dbReference type="Proteomes" id="UP001197378">
    <property type="component" value="Unassembled WGS sequence"/>
</dbReference>